<accession>A0A8E2EMX7</accession>
<keyword evidence="3" id="KW-1185">Reference proteome</keyword>
<dbReference type="SUPFAM" id="SSF49777">
    <property type="entry name" value="PEBP-like"/>
    <property type="match status" value="1"/>
</dbReference>
<dbReference type="InterPro" id="IPR036610">
    <property type="entry name" value="PEBP-like_sf"/>
</dbReference>
<dbReference type="PANTHER" id="PTHR11362">
    <property type="entry name" value="PHOSPHATIDYLETHANOLAMINE-BINDING PROTEIN"/>
    <property type="match status" value="1"/>
</dbReference>
<name>A0A8E2EMX7_9PEZI</name>
<sequence>MRLWNSILILVGLAGVSRAQTPAGFTPSVATHLDVMFNSTVVSPAGLTLAKAITQSQPTIGLTGIDSSGTFLFIMMGTPSRTPNSTRQTLLHCLNTGFKSTAPRTPSANTTILLASADTGPAPYLGPSPPAESPPHGHRYVQFLFRQPDAFVVPADQQAAVSARRGFDLQGFVRAAGLGEPVAADFFVVVGGQSQLASASASGTGTGGGSASATASVGIAKSSLLPFEGAAVGGNARRGSGWMAVVAGVLGLAVL</sequence>
<evidence type="ECO:0000313" key="2">
    <source>
        <dbReference type="EMBL" id="OCL01566.1"/>
    </source>
</evidence>
<dbReference type="AlphaFoldDB" id="A0A8E2EMX7"/>
<evidence type="ECO:0000313" key="3">
    <source>
        <dbReference type="Proteomes" id="UP000250140"/>
    </source>
</evidence>
<dbReference type="GO" id="GO:0046578">
    <property type="term" value="P:regulation of Ras protein signal transduction"/>
    <property type="evidence" value="ECO:0007669"/>
    <property type="project" value="TreeGrafter"/>
</dbReference>
<keyword evidence="1" id="KW-0732">Signal</keyword>
<dbReference type="InterPro" id="IPR008914">
    <property type="entry name" value="PEBP"/>
</dbReference>
<dbReference type="CDD" id="cd00866">
    <property type="entry name" value="PEBP_euk"/>
    <property type="match status" value="1"/>
</dbReference>
<dbReference type="PANTHER" id="PTHR11362:SF141">
    <property type="entry name" value="PHOSPHATIDYLETHANOLAMINE-BINDING PROTEIN"/>
    <property type="match status" value="1"/>
</dbReference>
<evidence type="ECO:0000256" key="1">
    <source>
        <dbReference type="SAM" id="SignalP"/>
    </source>
</evidence>
<dbReference type="GO" id="GO:0030414">
    <property type="term" value="F:peptidase inhibitor activity"/>
    <property type="evidence" value="ECO:0007669"/>
    <property type="project" value="TreeGrafter"/>
</dbReference>
<dbReference type="OrthoDB" id="2506647at2759"/>
<dbReference type="GO" id="GO:0005543">
    <property type="term" value="F:phospholipid binding"/>
    <property type="evidence" value="ECO:0007669"/>
    <property type="project" value="TreeGrafter"/>
</dbReference>
<dbReference type="EMBL" id="KV751110">
    <property type="protein sequence ID" value="OCL01566.1"/>
    <property type="molecule type" value="Genomic_DNA"/>
</dbReference>
<protein>
    <submittedName>
        <fullName evidence="2">PEBP-like protein</fullName>
    </submittedName>
</protein>
<feature type="signal peptide" evidence="1">
    <location>
        <begin position="1"/>
        <end position="19"/>
    </location>
</feature>
<reference evidence="2 3" key="1">
    <citation type="journal article" date="2016" name="Nat. Commun.">
        <title>Ectomycorrhizal ecology is imprinted in the genome of the dominant symbiotic fungus Cenococcum geophilum.</title>
        <authorList>
            <consortium name="DOE Joint Genome Institute"/>
            <person name="Peter M."/>
            <person name="Kohler A."/>
            <person name="Ohm R.A."/>
            <person name="Kuo A."/>
            <person name="Krutzmann J."/>
            <person name="Morin E."/>
            <person name="Arend M."/>
            <person name="Barry K.W."/>
            <person name="Binder M."/>
            <person name="Choi C."/>
            <person name="Clum A."/>
            <person name="Copeland A."/>
            <person name="Grisel N."/>
            <person name="Haridas S."/>
            <person name="Kipfer T."/>
            <person name="LaButti K."/>
            <person name="Lindquist E."/>
            <person name="Lipzen A."/>
            <person name="Maire R."/>
            <person name="Meier B."/>
            <person name="Mihaltcheva S."/>
            <person name="Molinier V."/>
            <person name="Murat C."/>
            <person name="Poggeler S."/>
            <person name="Quandt C.A."/>
            <person name="Sperisen C."/>
            <person name="Tritt A."/>
            <person name="Tisserant E."/>
            <person name="Crous P.W."/>
            <person name="Henrissat B."/>
            <person name="Nehls U."/>
            <person name="Egli S."/>
            <person name="Spatafora J.W."/>
            <person name="Grigoriev I.V."/>
            <person name="Martin F.M."/>
        </authorList>
    </citation>
    <scope>NUCLEOTIDE SEQUENCE [LARGE SCALE GENOMIC DNA]</scope>
    <source>
        <strain evidence="2 3">CBS 207.34</strain>
    </source>
</reference>
<dbReference type="Proteomes" id="UP000250140">
    <property type="component" value="Unassembled WGS sequence"/>
</dbReference>
<dbReference type="Pfam" id="PF01161">
    <property type="entry name" value="PBP"/>
    <property type="match status" value="1"/>
</dbReference>
<dbReference type="GO" id="GO:0030162">
    <property type="term" value="P:regulation of proteolysis"/>
    <property type="evidence" value="ECO:0007669"/>
    <property type="project" value="TreeGrafter"/>
</dbReference>
<feature type="chain" id="PRO_5034251383" evidence="1">
    <location>
        <begin position="20"/>
        <end position="255"/>
    </location>
</feature>
<proteinExistence type="predicted"/>
<dbReference type="Gene3D" id="3.90.280.10">
    <property type="entry name" value="PEBP-like"/>
    <property type="match status" value="1"/>
</dbReference>
<dbReference type="InterPro" id="IPR035810">
    <property type="entry name" value="PEBP_euk"/>
</dbReference>
<organism evidence="2 3">
    <name type="scientific">Glonium stellatum</name>
    <dbReference type="NCBI Taxonomy" id="574774"/>
    <lineage>
        <taxon>Eukaryota</taxon>
        <taxon>Fungi</taxon>
        <taxon>Dikarya</taxon>
        <taxon>Ascomycota</taxon>
        <taxon>Pezizomycotina</taxon>
        <taxon>Dothideomycetes</taxon>
        <taxon>Pleosporomycetidae</taxon>
        <taxon>Gloniales</taxon>
        <taxon>Gloniaceae</taxon>
        <taxon>Glonium</taxon>
    </lineage>
</organism>
<gene>
    <name evidence="2" type="ORF">AOQ84DRAFT_350490</name>
</gene>